<dbReference type="InterPro" id="IPR045599">
    <property type="entry name" value="DUF6456"/>
</dbReference>
<comment type="caution">
    <text evidence="3">The sequence shown here is derived from an EMBL/GenBank/DDBJ whole genome shotgun (WGS) entry which is preliminary data.</text>
</comment>
<reference evidence="3" key="1">
    <citation type="journal article" date="2015" name="Nature">
        <title>Complex archaea that bridge the gap between prokaryotes and eukaryotes.</title>
        <authorList>
            <person name="Spang A."/>
            <person name="Saw J.H."/>
            <person name="Jorgensen S.L."/>
            <person name="Zaremba-Niedzwiedzka K."/>
            <person name="Martijn J."/>
            <person name="Lind A.E."/>
            <person name="van Eijk R."/>
            <person name="Schleper C."/>
            <person name="Guy L."/>
            <person name="Ettema T.J."/>
        </authorList>
    </citation>
    <scope>NUCLEOTIDE SEQUENCE</scope>
</reference>
<feature type="region of interest" description="Disordered" evidence="1">
    <location>
        <begin position="1"/>
        <end position="31"/>
    </location>
</feature>
<name>A0A0F9MKL3_9ZZZZ</name>
<feature type="compositionally biased region" description="Basic and acidic residues" evidence="1">
    <location>
        <begin position="13"/>
        <end position="24"/>
    </location>
</feature>
<accession>A0A0F9MKL3</accession>
<dbReference type="Pfam" id="PF20057">
    <property type="entry name" value="DUF6456"/>
    <property type="match status" value="1"/>
</dbReference>
<evidence type="ECO:0000259" key="2">
    <source>
        <dbReference type="Pfam" id="PF20057"/>
    </source>
</evidence>
<sequence length="123" mass="14214">MIKRQVSDLGTPELHRQHDIRDGEASPGVRRVSVTTQRPMDRYLQRKLISERLWQAAEHLYRDFTAANLEPSVCMKWAEYLDAGLPAYRSGERKHDGYTKFWKAMDSAGPASYGVLWWVICMG</sequence>
<dbReference type="EMBL" id="LAZR01009936">
    <property type="protein sequence ID" value="KKM69752.1"/>
    <property type="molecule type" value="Genomic_DNA"/>
</dbReference>
<protein>
    <recommendedName>
        <fullName evidence="2">DUF6456 domain-containing protein</fullName>
    </recommendedName>
</protein>
<evidence type="ECO:0000313" key="3">
    <source>
        <dbReference type="EMBL" id="KKM69752.1"/>
    </source>
</evidence>
<feature type="domain" description="DUF6456" evidence="2">
    <location>
        <begin position="45"/>
        <end position="122"/>
    </location>
</feature>
<gene>
    <name evidence="3" type="ORF">LCGC14_1447480</name>
</gene>
<feature type="non-terminal residue" evidence="3">
    <location>
        <position position="123"/>
    </location>
</feature>
<organism evidence="3">
    <name type="scientific">marine sediment metagenome</name>
    <dbReference type="NCBI Taxonomy" id="412755"/>
    <lineage>
        <taxon>unclassified sequences</taxon>
        <taxon>metagenomes</taxon>
        <taxon>ecological metagenomes</taxon>
    </lineage>
</organism>
<evidence type="ECO:0000256" key="1">
    <source>
        <dbReference type="SAM" id="MobiDB-lite"/>
    </source>
</evidence>
<dbReference type="AlphaFoldDB" id="A0A0F9MKL3"/>
<proteinExistence type="predicted"/>